<feature type="domain" description="Peptidase M16 N-terminal" evidence="1">
    <location>
        <begin position="234"/>
        <end position="331"/>
    </location>
</feature>
<proteinExistence type="predicted"/>
<name>A0ABP1BGH9_9BRYO</name>
<dbReference type="InterPro" id="IPR007863">
    <property type="entry name" value="Peptidase_M16_C"/>
</dbReference>
<dbReference type="Gene3D" id="3.30.830.10">
    <property type="entry name" value="Metalloenzyme, LuxS/M16 peptidase-like"/>
    <property type="match status" value="2"/>
</dbReference>
<dbReference type="Pfam" id="PF05193">
    <property type="entry name" value="Peptidase_M16_C"/>
    <property type="match status" value="1"/>
</dbReference>
<evidence type="ECO:0000259" key="1">
    <source>
        <dbReference type="Pfam" id="PF00675"/>
    </source>
</evidence>
<dbReference type="PANTHER" id="PTHR11851:SF225">
    <property type="entry name" value="NON-PEPTIDASE HOMOLOG YMXG"/>
    <property type="match status" value="1"/>
</dbReference>
<dbReference type="Proteomes" id="UP001497522">
    <property type="component" value="Chromosome 4"/>
</dbReference>
<sequence>MASVELMNASARLTWCSPPPPPPPPPPCSFLFSHRISATTIPWLRNAAISSSRQVPCGFCWSRNVAALLQEKTRRTNSTSSRLLNSLLSCGGGEEAGAPRSAQLAASGVKIDEQVRLDNGGERQVETRGKVAAGGFSSRHGVEITLFFQGFLNLALSLAVCVNSLGQAPSSIAANLPNAAAVQEISWEENAELPPIPSSFPPLPDVTLPAYEKMVLQNGLRVFLLEDHELGLVRGQLIVHGGGKTEPPSKVGLAAMAATVQRSGGSIAHPADVLNAKLEAMAARVEASSSVSSMNVAFRCLAEDLPAVFPLFSEVVQEPLMPEDKLELVRSQLLGAIARRGDDAGSIVGREFPKLLYGNESVYARVSEAETVKNVQRSDLLAFHKQVFHPDAGVLGIWGDFDSSAVKVMLRQYFGDWQTSSSSELTGKNGILIVANGKPALETGISASGPTIYVVDRPGLTQGYVRMGELGTTLADPDVCALDVLNGILNGFGGLLFDEVRSREGLAYSVSGGWAPAVEHRGAFVAGGETQLKSVVQFVQAVKGVLHKVTQEPPSIELLDRAKDAALNSFIFNFTDSGVQLGRVLAYELFDIDQDFIFKYKKLVEQTTANDVLKAAQVHLHPESQTVLIVTDVQKVQPLLAASGIPVVQLRPSYLNGR</sequence>
<gene>
    <name evidence="3" type="ORF">CSSPJE1EN2_LOCUS16625</name>
</gene>
<dbReference type="Pfam" id="PF00675">
    <property type="entry name" value="Peptidase_M16"/>
    <property type="match status" value="1"/>
</dbReference>
<reference evidence="3" key="1">
    <citation type="submission" date="2024-03" db="EMBL/GenBank/DDBJ databases">
        <authorList>
            <consortium name="ELIXIR-Norway"/>
            <consortium name="Elixir Norway"/>
        </authorList>
    </citation>
    <scope>NUCLEOTIDE SEQUENCE</scope>
</reference>
<keyword evidence="4" id="KW-1185">Reference proteome</keyword>
<protein>
    <submittedName>
        <fullName evidence="3">Uncharacterized protein</fullName>
    </submittedName>
</protein>
<dbReference type="InterPro" id="IPR011249">
    <property type="entry name" value="Metalloenz_LuxS/M16"/>
</dbReference>
<dbReference type="SUPFAM" id="SSF63411">
    <property type="entry name" value="LuxS/MPP-like metallohydrolase"/>
    <property type="match status" value="2"/>
</dbReference>
<evidence type="ECO:0000313" key="3">
    <source>
        <dbReference type="EMBL" id="CAK9874184.1"/>
    </source>
</evidence>
<evidence type="ECO:0000259" key="2">
    <source>
        <dbReference type="Pfam" id="PF05193"/>
    </source>
</evidence>
<dbReference type="InterPro" id="IPR050361">
    <property type="entry name" value="MPP/UQCRC_Complex"/>
</dbReference>
<dbReference type="InterPro" id="IPR011765">
    <property type="entry name" value="Pept_M16_N"/>
</dbReference>
<evidence type="ECO:0000313" key="4">
    <source>
        <dbReference type="Proteomes" id="UP001497522"/>
    </source>
</evidence>
<accession>A0ABP1BGH9</accession>
<dbReference type="EMBL" id="OZ023705">
    <property type="protein sequence ID" value="CAK9874184.1"/>
    <property type="molecule type" value="Genomic_DNA"/>
</dbReference>
<organism evidence="3 4">
    <name type="scientific">Sphagnum jensenii</name>
    <dbReference type="NCBI Taxonomy" id="128206"/>
    <lineage>
        <taxon>Eukaryota</taxon>
        <taxon>Viridiplantae</taxon>
        <taxon>Streptophyta</taxon>
        <taxon>Embryophyta</taxon>
        <taxon>Bryophyta</taxon>
        <taxon>Sphagnophytina</taxon>
        <taxon>Sphagnopsida</taxon>
        <taxon>Sphagnales</taxon>
        <taxon>Sphagnaceae</taxon>
        <taxon>Sphagnum</taxon>
    </lineage>
</organism>
<feature type="domain" description="Peptidase M16 C-terminal" evidence="2">
    <location>
        <begin position="374"/>
        <end position="565"/>
    </location>
</feature>
<dbReference type="PANTHER" id="PTHR11851">
    <property type="entry name" value="METALLOPROTEASE"/>
    <property type="match status" value="1"/>
</dbReference>